<sequence>MYMRGYTGHALTRALAVFSAKPYNRGYLSGLTAKRDPLSIIKTNFLNFSLSSNTAALANGTDAVCLHAGSIRAILLRCLGYNNVNLKEAKKLSLFIANIPSYSLKAGFRCKLIAYNFSPTNHIINETTLAKINRLINTKYVIKALKSKYLGGLALNIYKGKGALFYNNYSGDIIDDNLLIRLITFHNIVIYRHQAFFTKEALMEIAKCIL</sequence>
<keyword evidence="2" id="KW-1185">Reference proteome</keyword>
<organism evidence="1 2">
    <name type="scientific">Cenococcum geophilum 1.58</name>
    <dbReference type="NCBI Taxonomy" id="794803"/>
    <lineage>
        <taxon>Eukaryota</taxon>
        <taxon>Fungi</taxon>
        <taxon>Dikarya</taxon>
        <taxon>Ascomycota</taxon>
        <taxon>Pezizomycotina</taxon>
        <taxon>Dothideomycetes</taxon>
        <taxon>Pleosporomycetidae</taxon>
        <taxon>Gloniales</taxon>
        <taxon>Gloniaceae</taxon>
        <taxon>Cenococcum</taxon>
    </lineage>
</organism>
<evidence type="ECO:0000313" key="2">
    <source>
        <dbReference type="Proteomes" id="UP000250078"/>
    </source>
</evidence>
<evidence type="ECO:0000313" key="1">
    <source>
        <dbReference type="EMBL" id="OCK88121.1"/>
    </source>
</evidence>
<reference evidence="1 2" key="1">
    <citation type="journal article" date="2016" name="Nat. Commun.">
        <title>Ectomycorrhizal ecology is imprinted in the genome of the dominant symbiotic fungus Cenococcum geophilum.</title>
        <authorList>
            <consortium name="DOE Joint Genome Institute"/>
            <person name="Peter M."/>
            <person name="Kohler A."/>
            <person name="Ohm R.A."/>
            <person name="Kuo A."/>
            <person name="Krutzmann J."/>
            <person name="Morin E."/>
            <person name="Arend M."/>
            <person name="Barry K.W."/>
            <person name="Binder M."/>
            <person name="Choi C."/>
            <person name="Clum A."/>
            <person name="Copeland A."/>
            <person name="Grisel N."/>
            <person name="Haridas S."/>
            <person name="Kipfer T."/>
            <person name="LaButti K."/>
            <person name="Lindquist E."/>
            <person name="Lipzen A."/>
            <person name="Maire R."/>
            <person name="Meier B."/>
            <person name="Mihaltcheva S."/>
            <person name="Molinier V."/>
            <person name="Murat C."/>
            <person name="Poggeler S."/>
            <person name="Quandt C.A."/>
            <person name="Sperisen C."/>
            <person name="Tritt A."/>
            <person name="Tisserant E."/>
            <person name="Crous P.W."/>
            <person name="Henrissat B."/>
            <person name="Nehls U."/>
            <person name="Egli S."/>
            <person name="Spatafora J.W."/>
            <person name="Grigoriev I.V."/>
            <person name="Martin F.M."/>
        </authorList>
    </citation>
    <scope>NUCLEOTIDE SEQUENCE [LARGE SCALE GENOMIC DNA]</scope>
    <source>
        <strain evidence="1 2">1.58</strain>
    </source>
</reference>
<accession>A0ACC8EPG8</accession>
<dbReference type="Proteomes" id="UP000250078">
    <property type="component" value="Unassembled WGS sequence"/>
</dbReference>
<protein>
    <submittedName>
        <fullName evidence="1">Uncharacterized protein</fullName>
    </submittedName>
</protein>
<name>A0ACC8EPG8_9PEZI</name>
<gene>
    <name evidence="1" type="ORF">K441DRAFT_690799</name>
</gene>
<proteinExistence type="predicted"/>
<dbReference type="EMBL" id="KV748249">
    <property type="protein sequence ID" value="OCK88121.1"/>
    <property type="molecule type" value="Genomic_DNA"/>
</dbReference>